<dbReference type="Proteomes" id="UP001162156">
    <property type="component" value="Unassembled WGS sequence"/>
</dbReference>
<protein>
    <submittedName>
        <fullName evidence="1">Uncharacterized protein</fullName>
    </submittedName>
</protein>
<dbReference type="AlphaFoldDB" id="A0AAV8WQB3"/>
<dbReference type="EMBL" id="JANEYF010005302">
    <property type="protein sequence ID" value="KAJ8928636.1"/>
    <property type="molecule type" value="Genomic_DNA"/>
</dbReference>
<name>A0AAV8WQB3_9CUCU</name>
<proteinExistence type="predicted"/>
<evidence type="ECO:0000313" key="1">
    <source>
        <dbReference type="EMBL" id="KAJ8928636.1"/>
    </source>
</evidence>
<keyword evidence="2" id="KW-1185">Reference proteome</keyword>
<accession>A0AAV8WQB3</accession>
<organism evidence="1 2">
    <name type="scientific">Rhamnusium bicolor</name>
    <dbReference type="NCBI Taxonomy" id="1586634"/>
    <lineage>
        <taxon>Eukaryota</taxon>
        <taxon>Metazoa</taxon>
        <taxon>Ecdysozoa</taxon>
        <taxon>Arthropoda</taxon>
        <taxon>Hexapoda</taxon>
        <taxon>Insecta</taxon>
        <taxon>Pterygota</taxon>
        <taxon>Neoptera</taxon>
        <taxon>Endopterygota</taxon>
        <taxon>Coleoptera</taxon>
        <taxon>Polyphaga</taxon>
        <taxon>Cucujiformia</taxon>
        <taxon>Chrysomeloidea</taxon>
        <taxon>Cerambycidae</taxon>
        <taxon>Lepturinae</taxon>
        <taxon>Rhagiini</taxon>
        <taxon>Rhamnusium</taxon>
    </lineage>
</organism>
<sequence>MVNNYVVLHKAVRFPTVQQHYFRVPLKKISNSCNLPIPNCNVRGCKRVQCGKEEVLFSV</sequence>
<evidence type="ECO:0000313" key="2">
    <source>
        <dbReference type="Proteomes" id="UP001162156"/>
    </source>
</evidence>
<gene>
    <name evidence="1" type="ORF">NQ314_018772</name>
</gene>
<comment type="caution">
    <text evidence="1">The sequence shown here is derived from an EMBL/GenBank/DDBJ whole genome shotgun (WGS) entry which is preliminary data.</text>
</comment>
<reference evidence="1" key="1">
    <citation type="journal article" date="2023" name="Insect Mol. Biol.">
        <title>Genome sequencing provides insights into the evolution of gene families encoding plant cell wall-degrading enzymes in longhorned beetles.</title>
        <authorList>
            <person name="Shin N.R."/>
            <person name="Okamura Y."/>
            <person name="Kirsch R."/>
            <person name="Pauchet Y."/>
        </authorList>
    </citation>
    <scope>NUCLEOTIDE SEQUENCE</scope>
    <source>
        <strain evidence="1">RBIC_L_NR</strain>
    </source>
</reference>